<comment type="caution">
    <text evidence="3">The sequence shown here is derived from an EMBL/GenBank/DDBJ whole genome shotgun (WGS) entry which is preliminary data.</text>
</comment>
<feature type="signal peptide" evidence="1">
    <location>
        <begin position="1"/>
        <end position="28"/>
    </location>
</feature>
<protein>
    <recommendedName>
        <fullName evidence="2">DUF6850 domain-containing protein</fullName>
    </recommendedName>
</protein>
<evidence type="ECO:0000259" key="2">
    <source>
        <dbReference type="Pfam" id="PF21012"/>
    </source>
</evidence>
<organism evidence="3 4">
    <name type="scientific">Candidatus Bacteroides merdipullorum</name>
    <dbReference type="NCBI Taxonomy" id="2838474"/>
    <lineage>
        <taxon>Bacteria</taxon>
        <taxon>Pseudomonadati</taxon>
        <taxon>Bacteroidota</taxon>
        <taxon>Bacteroidia</taxon>
        <taxon>Bacteroidales</taxon>
        <taxon>Bacteroidaceae</taxon>
        <taxon>Bacteroides</taxon>
    </lineage>
</organism>
<feature type="domain" description="DUF6850" evidence="2">
    <location>
        <begin position="51"/>
        <end position="521"/>
    </location>
</feature>
<feature type="chain" id="PRO_5039169428" description="DUF6850 domain-containing protein" evidence="1">
    <location>
        <begin position="29"/>
        <end position="521"/>
    </location>
</feature>
<gene>
    <name evidence="3" type="ORF">H9819_07530</name>
</gene>
<evidence type="ECO:0000313" key="3">
    <source>
        <dbReference type="EMBL" id="HIZ02080.1"/>
    </source>
</evidence>
<dbReference type="Proteomes" id="UP000824023">
    <property type="component" value="Unassembled WGS sequence"/>
</dbReference>
<keyword evidence="1" id="KW-0732">Signal</keyword>
<dbReference type="InterPro" id="IPR049236">
    <property type="entry name" value="DUF6850"/>
</dbReference>
<dbReference type="Pfam" id="PF21012">
    <property type="entry name" value="DUF6850"/>
    <property type="match status" value="1"/>
</dbReference>
<evidence type="ECO:0000313" key="4">
    <source>
        <dbReference type="Proteomes" id="UP000824023"/>
    </source>
</evidence>
<accession>A0A9D2A621</accession>
<dbReference type="EMBL" id="DXCK01000103">
    <property type="protein sequence ID" value="HIZ02080.1"/>
    <property type="molecule type" value="Genomic_DNA"/>
</dbReference>
<reference evidence="3" key="1">
    <citation type="journal article" date="2021" name="PeerJ">
        <title>Extensive microbial diversity within the chicken gut microbiome revealed by metagenomics and culture.</title>
        <authorList>
            <person name="Gilroy R."/>
            <person name="Ravi A."/>
            <person name="Getino M."/>
            <person name="Pursley I."/>
            <person name="Horton D.L."/>
            <person name="Alikhan N.F."/>
            <person name="Baker D."/>
            <person name="Gharbi K."/>
            <person name="Hall N."/>
            <person name="Watson M."/>
            <person name="Adriaenssens E.M."/>
            <person name="Foster-Nyarko E."/>
            <person name="Jarju S."/>
            <person name="Secka A."/>
            <person name="Antonio M."/>
            <person name="Oren A."/>
            <person name="Chaudhuri R.R."/>
            <person name="La Ragione R."/>
            <person name="Hildebrand F."/>
            <person name="Pallen M.J."/>
        </authorList>
    </citation>
    <scope>NUCLEOTIDE SEQUENCE</scope>
    <source>
        <strain evidence="3">ChiHjej12B11-24981</strain>
    </source>
</reference>
<reference evidence="3" key="2">
    <citation type="submission" date="2021-04" db="EMBL/GenBank/DDBJ databases">
        <authorList>
            <person name="Gilroy R."/>
        </authorList>
    </citation>
    <scope>NUCLEOTIDE SEQUENCE</scope>
    <source>
        <strain evidence="3">ChiHjej12B11-24981</strain>
    </source>
</reference>
<dbReference type="AlphaFoldDB" id="A0A9D2A621"/>
<name>A0A9D2A621_9BACE</name>
<sequence>MIRMMNKITKKLLACAIVCAGCSTQAIAQGWTPAGMEWLKEQRLWFQSQNAAGTVFDNTDNYSDVKLNYQRTGGNFARPQEGADEQTIGVSSEGFLNLDDAYVWGAFSFRQENKWDAGYNASITDPFRGMPYYVADKYLSDWRNQYYDLSFRAATPLYWNRVAFGIEGTYQASLAAKQRDPRVDTRFYNLELKPGVTYAINPRHRVGANFIYASIKEDSRMSNSDSYTDQDYYELYGLGVAVAGIGSGRTTNYHGDKVGAAVQYGFSCPTVDLLLEGSYTMKVENVEVSYTSPKKDAAVNDQTVQAAVSLIERGERTSHSFRLGYTYRHIDGIQYISQRDNSEAMTGWIALYHNVRSTYETNAVDVRYAIIRPRGEEYDWRVDLAGRYEKQNDTYLMPRSTKNHENLYVEACGKKNFVLGQKLTRRLLVEAHAAYNKNLNGGYHYGGSHADYVTVTEMETLDALYLTSDYYRLGLSATYSQQLKEHSHTHLFAKAAFDYTHAQEDRFSHRSVLSVSLGCNF</sequence>
<proteinExistence type="predicted"/>
<evidence type="ECO:0000256" key="1">
    <source>
        <dbReference type="SAM" id="SignalP"/>
    </source>
</evidence>